<dbReference type="RefSeq" id="WP_114399909.1">
    <property type="nucleotide sequence ID" value="NZ_QEIM01000163.1"/>
</dbReference>
<organism evidence="2 3">
    <name type="scientific">Marinitenerispora sediminis</name>
    <dbReference type="NCBI Taxonomy" id="1931232"/>
    <lineage>
        <taxon>Bacteria</taxon>
        <taxon>Bacillati</taxon>
        <taxon>Actinomycetota</taxon>
        <taxon>Actinomycetes</taxon>
        <taxon>Streptosporangiales</taxon>
        <taxon>Nocardiopsidaceae</taxon>
        <taxon>Marinitenerispora</taxon>
    </lineage>
</organism>
<evidence type="ECO:0000259" key="1">
    <source>
        <dbReference type="Pfam" id="PF05193"/>
    </source>
</evidence>
<accession>A0A368T1V1</accession>
<keyword evidence="3" id="KW-1185">Reference proteome</keyword>
<protein>
    <submittedName>
        <fullName evidence="2">Peptidase M16</fullName>
    </submittedName>
</protein>
<gene>
    <name evidence="2" type="ORF">DEF24_19555</name>
</gene>
<dbReference type="Pfam" id="PF05193">
    <property type="entry name" value="Peptidase_M16_C"/>
    <property type="match status" value="1"/>
</dbReference>
<dbReference type="PANTHER" id="PTHR11851:SF224">
    <property type="entry name" value="PROCESSING PROTEASE"/>
    <property type="match status" value="1"/>
</dbReference>
<dbReference type="InterPro" id="IPR011249">
    <property type="entry name" value="Metalloenz_LuxS/M16"/>
</dbReference>
<dbReference type="OrthoDB" id="9811314at2"/>
<reference evidence="2 3" key="1">
    <citation type="submission" date="2018-04" db="EMBL/GenBank/DDBJ databases">
        <title>Novel actinobacteria from marine sediment.</title>
        <authorList>
            <person name="Ng Z.Y."/>
            <person name="Tan G.Y.A."/>
        </authorList>
    </citation>
    <scope>NUCLEOTIDE SEQUENCE [LARGE SCALE GENOMIC DNA]</scope>
    <source>
        <strain evidence="2 3">TPS81</strain>
    </source>
</reference>
<evidence type="ECO:0000313" key="2">
    <source>
        <dbReference type="EMBL" id="RCV54249.1"/>
    </source>
</evidence>
<feature type="domain" description="Peptidase M16 C-terminal" evidence="1">
    <location>
        <begin position="181"/>
        <end position="356"/>
    </location>
</feature>
<dbReference type="EMBL" id="QEIN01000171">
    <property type="protein sequence ID" value="RCV54249.1"/>
    <property type="molecule type" value="Genomic_DNA"/>
</dbReference>
<dbReference type="GO" id="GO:0046872">
    <property type="term" value="F:metal ion binding"/>
    <property type="evidence" value="ECO:0007669"/>
    <property type="project" value="InterPro"/>
</dbReference>
<proteinExistence type="predicted"/>
<name>A0A368T1V1_9ACTN</name>
<dbReference type="InterPro" id="IPR007863">
    <property type="entry name" value="Peptidase_M16_C"/>
</dbReference>
<dbReference type="AlphaFoldDB" id="A0A368T1V1"/>
<comment type="caution">
    <text evidence="2">The sequence shown here is derived from an EMBL/GenBank/DDBJ whole genome shotgun (WGS) entry which is preliminary data.</text>
</comment>
<dbReference type="PANTHER" id="PTHR11851">
    <property type="entry name" value="METALLOPROTEASE"/>
    <property type="match status" value="1"/>
</dbReference>
<dbReference type="Gene3D" id="3.30.830.10">
    <property type="entry name" value="Metalloenzyme, LuxS/M16 peptidase-like"/>
    <property type="match status" value="2"/>
</dbReference>
<dbReference type="Proteomes" id="UP000253318">
    <property type="component" value="Unassembled WGS sequence"/>
</dbReference>
<dbReference type="InterPro" id="IPR050361">
    <property type="entry name" value="MPP/UQCRC_Complex"/>
</dbReference>
<evidence type="ECO:0000313" key="3">
    <source>
        <dbReference type="Proteomes" id="UP000253318"/>
    </source>
</evidence>
<sequence>MSKLQLRPTLGAPKPYTFPKPSRVRVGNGTVVAIDVPGQSYVAVRLVQPAGGAAEPLDRMGVAGLTNESLEDGVQGNSSLAPALERHGAEWVSRVTWDSFVTGVDAPANRVVDATALLAEAVRTPALRPQDVLRRRDQLVERFWLEASVASTLAARSIGGQLFAGRYATPLSGGPARLQEITPELVAEFHSEAVASVAGTLVVVGDLTNIDVAELGKTVFGDAEAAPARPVTTPGSASGELPRILVLDRPGSVQSALVFAHRAPARAEIDLPRAEGMSDVLGGMFTSRLNMELRERLGYTYGVGCRFDLRRDSGVFLISTQVEAPTTAHSITATLAEIERLQADGVTEGELAAVRESNTVGLPVSYSTARSLAGALVEMVVHDLPEDHVDRLRAGFERVTAEDLHQAAREYLRPRESVVIVAGDAKELRGSLEETGFGPVEVRDPESLWT</sequence>
<dbReference type="SUPFAM" id="SSF63411">
    <property type="entry name" value="LuxS/MPP-like metallohydrolase"/>
    <property type="match status" value="2"/>
</dbReference>